<feature type="binding site" evidence="8">
    <location>
        <position position="234"/>
    </location>
    <ligand>
        <name>phosphate</name>
        <dbReference type="ChEBI" id="CHEBI:43474"/>
    </ligand>
</feature>
<dbReference type="Proteomes" id="UP001211065">
    <property type="component" value="Unassembled WGS sequence"/>
</dbReference>
<feature type="binding site" evidence="8">
    <location>
        <position position="46"/>
    </location>
    <ligand>
        <name>phosphate</name>
        <dbReference type="ChEBI" id="CHEBI:43474"/>
    </ligand>
</feature>
<feature type="binding site" evidence="8">
    <location>
        <position position="77"/>
    </location>
    <ligand>
        <name>phosphate</name>
        <dbReference type="ChEBI" id="CHEBI:43474"/>
    </ligand>
</feature>
<evidence type="ECO:0000256" key="8">
    <source>
        <dbReference type="PIRSR" id="PIRSR000477-2"/>
    </source>
</evidence>
<comment type="function">
    <text evidence="6">The purine nucleoside phosphorylases catalyze the phosphorolytic breakdown of the N-glycosidic bond in the beta-(deoxy)ribonucleoside molecules, with the formation of the corresponding free purine bases and pentose-1-phosphate. Cleaves guanosine and inosine.</text>
</comment>
<dbReference type="PIRSF" id="PIRSF000477">
    <property type="entry name" value="PurNPase"/>
    <property type="match status" value="1"/>
</dbReference>
<comment type="pathway">
    <text evidence="2 7">Purine metabolism; purine nucleoside salvage.</text>
</comment>
<dbReference type="GO" id="GO:0005737">
    <property type="term" value="C:cytoplasm"/>
    <property type="evidence" value="ECO:0007669"/>
    <property type="project" value="TreeGrafter"/>
</dbReference>
<evidence type="ECO:0000256" key="6">
    <source>
        <dbReference type="ARBA" id="ARBA00058131"/>
    </source>
</evidence>
<dbReference type="InterPro" id="IPR035994">
    <property type="entry name" value="Nucleoside_phosphorylase_sf"/>
</dbReference>
<dbReference type="NCBIfam" id="TIGR01700">
    <property type="entry name" value="PNPH"/>
    <property type="match status" value="1"/>
</dbReference>
<dbReference type="InterPro" id="IPR000845">
    <property type="entry name" value="Nucleoside_phosphorylase_d"/>
</dbReference>
<evidence type="ECO:0000256" key="2">
    <source>
        <dbReference type="ARBA" id="ARBA00005058"/>
    </source>
</evidence>
<dbReference type="GO" id="GO:0009116">
    <property type="term" value="P:nucleoside metabolic process"/>
    <property type="evidence" value="ECO:0007669"/>
    <property type="project" value="InterPro"/>
</dbReference>
<dbReference type="SUPFAM" id="SSF53167">
    <property type="entry name" value="Purine and uridine phosphorylases"/>
    <property type="match status" value="1"/>
</dbReference>
<dbReference type="EC" id="2.4.2.1" evidence="7"/>
<dbReference type="NCBIfam" id="NF006054">
    <property type="entry name" value="PRK08202.1"/>
    <property type="match status" value="1"/>
</dbReference>
<dbReference type="AlphaFoldDB" id="A0AAD5TVQ7"/>
<dbReference type="CDD" id="cd09009">
    <property type="entry name" value="PNP-EcPNPII_like"/>
    <property type="match status" value="1"/>
</dbReference>
<evidence type="ECO:0000256" key="5">
    <source>
        <dbReference type="ARBA" id="ARBA00022679"/>
    </source>
</evidence>
<comment type="caution">
    <text evidence="10">The sequence shown here is derived from an EMBL/GenBank/DDBJ whole genome shotgun (WGS) entry which is preliminary data.</text>
</comment>
<dbReference type="Gene3D" id="3.40.50.1580">
    <property type="entry name" value="Nucleoside phosphorylase domain"/>
    <property type="match status" value="1"/>
</dbReference>
<evidence type="ECO:0000256" key="1">
    <source>
        <dbReference type="ARBA" id="ARBA00000755"/>
    </source>
</evidence>
<evidence type="ECO:0000313" key="10">
    <source>
        <dbReference type="EMBL" id="KAJ3203873.1"/>
    </source>
</evidence>
<evidence type="ECO:0000256" key="3">
    <source>
        <dbReference type="ARBA" id="ARBA00006751"/>
    </source>
</evidence>
<keyword evidence="11" id="KW-1185">Reference proteome</keyword>
<sequence length="317" mass="34477">MATPNQIPSQDFNFFDYNTYLKTSEYLKNKLPTNLQSVEVGIICGSGLGGLAQTLTNQVEFKYEDIPNFAVSTVQGHAGKLVFGLLSGKVAVCMVGRFHLYEGHALLRTVFPVRIMKLLGCHTLLVTNAAGGLNPKFNVGDIMVIEDHLSMTGFGGQNALIGPNIPEFGTRFPPVSDAYDENLRVVVFKAAKEVGISYDIMREGVYTFVAGPSFESRAEARFLRLSGADAVGMSTVPEVIVARHCGMRVLGLSLITNRVGQGFGQNSREIAENKIEESIADIKLDSTLIASHAEVLETSLIRSEAMQGLVKKIIELM</sequence>
<keyword evidence="5 7" id="KW-0808">Transferase</keyword>
<comment type="similarity">
    <text evidence="3 7">Belongs to the PNP/MTAP phosphorylase family.</text>
</comment>
<dbReference type="InterPro" id="IPR011270">
    <property type="entry name" value="Pur_Nuc_Pase_Ino/Guo-sp"/>
</dbReference>
<dbReference type="EMBL" id="JADGJW010001368">
    <property type="protein sequence ID" value="KAJ3203873.1"/>
    <property type="molecule type" value="Genomic_DNA"/>
</dbReference>
<reference evidence="10" key="1">
    <citation type="submission" date="2020-05" db="EMBL/GenBank/DDBJ databases">
        <title>Phylogenomic resolution of chytrid fungi.</title>
        <authorList>
            <person name="Stajich J.E."/>
            <person name="Amses K."/>
            <person name="Simmons R."/>
            <person name="Seto K."/>
            <person name="Myers J."/>
            <person name="Bonds A."/>
            <person name="Quandt C.A."/>
            <person name="Barry K."/>
            <person name="Liu P."/>
            <person name="Grigoriev I."/>
            <person name="Longcore J.E."/>
            <person name="James T.Y."/>
        </authorList>
    </citation>
    <scope>NUCLEOTIDE SEQUENCE</scope>
    <source>
        <strain evidence="10">JEL0476</strain>
    </source>
</reference>
<keyword evidence="4 7" id="KW-0328">Glycosyltransferase</keyword>
<dbReference type="PANTHER" id="PTHR11904:SF9">
    <property type="entry name" value="PURINE NUCLEOSIDE PHOSPHORYLASE-RELATED"/>
    <property type="match status" value="1"/>
</dbReference>
<organism evidence="10 11">
    <name type="scientific">Clydaea vesicula</name>
    <dbReference type="NCBI Taxonomy" id="447962"/>
    <lineage>
        <taxon>Eukaryota</taxon>
        <taxon>Fungi</taxon>
        <taxon>Fungi incertae sedis</taxon>
        <taxon>Chytridiomycota</taxon>
        <taxon>Chytridiomycota incertae sedis</taxon>
        <taxon>Chytridiomycetes</taxon>
        <taxon>Lobulomycetales</taxon>
        <taxon>Lobulomycetaceae</taxon>
        <taxon>Clydaea</taxon>
    </lineage>
</organism>
<protein>
    <recommendedName>
        <fullName evidence="7">Purine nucleoside phosphorylase</fullName>
        <ecNumber evidence="7">2.4.2.1</ecNumber>
    </recommendedName>
    <alternativeName>
        <fullName evidence="7">Inosine-guanosine phosphorylase</fullName>
    </alternativeName>
</protein>
<dbReference type="Pfam" id="PF01048">
    <property type="entry name" value="PNP_UDP_1"/>
    <property type="match status" value="1"/>
</dbReference>
<evidence type="ECO:0000259" key="9">
    <source>
        <dbReference type="Pfam" id="PF01048"/>
    </source>
</evidence>
<evidence type="ECO:0000256" key="7">
    <source>
        <dbReference type="PIRNR" id="PIRNR000477"/>
    </source>
</evidence>
<gene>
    <name evidence="10" type="ORF">HK099_001337</name>
</gene>
<dbReference type="NCBIfam" id="TIGR01697">
    <property type="entry name" value="PNPH-PUNA-XAPA"/>
    <property type="match status" value="1"/>
</dbReference>
<dbReference type="PANTHER" id="PTHR11904">
    <property type="entry name" value="METHYLTHIOADENOSINE/PURINE NUCLEOSIDE PHOSPHORYLASE"/>
    <property type="match status" value="1"/>
</dbReference>
<feature type="binding site" evidence="8">
    <location>
        <position position="129"/>
    </location>
    <ligand>
        <name>phosphate</name>
        <dbReference type="ChEBI" id="CHEBI:43474"/>
    </ligand>
</feature>
<evidence type="ECO:0000256" key="4">
    <source>
        <dbReference type="ARBA" id="ARBA00022676"/>
    </source>
</evidence>
<feature type="domain" description="Nucleoside phosphorylase" evidence="9">
    <location>
        <begin position="40"/>
        <end position="266"/>
    </location>
</feature>
<proteinExistence type="inferred from homology"/>
<dbReference type="GO" id="GO:0004731">
    <property type="term" value="F:purine-nucleoside phosphorylase activity"/>
    <property type="evidence" value="ECO:0007669"/>
    <property type="project" value="UniProtKB-EC"/>
</dbReference>
<feature type="binding site" evidence="8">
    <location>
        <position position="215"/>
    </location>
    <ligand>
        <name>a purine D-ribonucleoside</name>
        <dbReference type="ChEBI" id="CHEBI:142355"/>
    </ligand>
</feature>
<feature type="binding site" evidence="8">
    <location>
        <position position="257"/>
    </location>
    <ligand>
        <name>a purine D-ribonucleoside</name>
        <dbReference type="ChEBI" id="CHEBI:142355"/>
    </ligand>
</feature>
<evidence type="ECO:0000313" key="11">
    <source>
        <dbReference type="Proteomes" id="UP001211065"/>
    </source>
</evidence>
<dbReference type="InterPro" id="IPR011268">
    <property type="entry name" value="Purine_phosphorylase"/>
</dbReference>
<comment type="catalytic activity">
    <reaction evidence="1">
        <text>a purine D-ribonucleoside + phosphate = a purine nucleobase + alpha-D-ribose 1-phosphate</text>
        <dbReference type="Rhea" id="RHEA:19805"/>
        <dbReference type="ChEBI" id="CHEBI:26386"/>
        <dbReference type="ChEBI" id="CHEBI:43474"/>
        <dbReference type="ChEBI" id="CHEBI:57720"/>
        <dbReference type="ChEBI" id="CHEBI:142355"/>
        <dbReference type="EC" id="2.4.2.1"/>
    </reaction>
</comment>
<name>A0AAD5TVQ7_9FUNG</name>
<accession>A0AAD5TVQ7</accession>
<dbReference type="FunFam" id="3.40.50.1580:FF:000004">
    <property type="entry name" value="Purine nucleoside phosphorylase"/>
    <property type="match status" value="1"/>
</dbReference>
<feature type="binding site" evidence="8">
    <location>
        <begin position="97"/>
        <end position="99"/>
    </location>
    <ligand>
        <name>phosphate</name>
        <dbReference type="ChEBI" id="CHEBI:43474"/>
    </ligand>
</feature>